<name>A0ABW2GUV9_9ACTN</name>
<dbReference type="RefSeq" id="WP_376806914.1">
    <property type="nucleotide sequence ID" value="NZ_JBHTAC010000013.1"/>
</dbReference>
<reference evidence="2" key="1">
    <citation type="journal article" date="2019" name="Int. J. Syst. Evol. Microbiol.">
        <title>The Global Catalogue of Microorganisms (GCM) 10K type strain sequencing project: providing services to taxonomists for standard genome sequencing and annotation.</title>
        <authorList>
            <consortium name="The Broad Institute Genomics Platform"/>
            <consortium name="The Broad Institute Genome Sequencing Center for Infectious Disease"/>
            <person name="Wu L."/>
            <person name="Ma J."/>
        </authorList>
    </citation>
    <scope>NUCLEOTIDE SEQUENCE [LARGE SCALE GENOMIC DNA]</scope>
    <source>
        <strain evidence="2">CGMCC 1.9106</strain>
    </source>
</reference>
<proteinExistence type="predicted"/>
<gene>
    <name evidence="1" type="ORF">ACFQO7_15105</name>
</gene>
<dbReference type="Proteomes" id="UP001596392">
    <property type="component" value="Unassembled WGS sequence"/>
</dbReference>
<accession>A0ABW2GUV9</accession>
<organism evidence="1 2">
    <name type="scientific">Catellatospora aurea</name>
    <dbReference type="NCBI Taxonomy" id="1337874"/>
    <lineage>
        <taxon>Bacteria</taxon>
        <taxon>Bacillati</taxon>
        <taxon>Actinomycetota</taxon>
        <taxon>Actinomycetes</taxon>
        <taxon>Micromonosporales</taxon>
        <taxon>Micromonosporaceae</taxon>
        <taxon>Catellatospora</taxon>
    </lineage>
</organism>
<dbReference type="EMBL" id="JBHTAC010000013">
    <property type="protein sequence ID" value="MFC7243796.1"/>
    <property type="molecule type" value="Genomic_DNA"/>
</dbReference>
<protein>
    <submittedName>
        <fullName evidence="1">Uncharacterized protein</fullName>
    </submittedName>
</protein>
<keyword evidence="2" id="KW-1185">Reference proteome</keyword>
<evidence type="ECO:0000313" key="2">
    <source>
        <dbReference type="Proteomes" id="UP001596392"/>
    </source>
</evidence>
<sequence>MFALGRDRLRAQQEINDRLGVPAGTLPARFFDEPVTIGAHRGAVLDRAEFTAAVEVLRRQWHAC</sequence>
<comment type="caution">
    <text evidence="1">The sequence shown here is derived from an EMBL/GenBank/DDBJ whole genome shotgun (WGS) entry which is preliminary data.</text>
</comment>
<evidence type="ECO:0000313" key="1">
    <source>
        <dbReference type="EMBL" id="MFC7243796.1"/>
    </source>
</evidence>